<evidence type="ECO:0000313" key="2">
    <source>
        <dbReference type="Proteomes" id="UP001651158"/>
    </source>
</evidence>
<sequence length="223" mass="25433">MDSLLNVILSYLKCLQYLRLKNPDKLSESQLSQLKSFVVNCSKFPRVRSICFTPFLKHQALFPFLEVANLDPDPSCVESCCSRELTTPKGAPFFADSSQLWLKVQHLPLNAAIEYMDWCWELNPSSFVSVLVEILECDNDLPKDKFVSWIVDALRVDDTVLLEFIKHSRGRLRDICGRNSTFSSAFTTALSRALHEGKFQTGGHCSDLHKYVECFRLACFIPL</sequence>
<protein>
    <submittedName>
        <fullName evidence="1">Uncharacterized protein</fullName>
    </submittedName>
</protein>
<keyword evidence="2" id="KW-1185">Reference proteome</keyword>
<evidence type="ECO:0000313" key="1">
    <source>
        <dbReference type="EMBL" id="KAL5112823.1"/>
    </source>
</evidence>
<proteinExistence type="predicted"/>
<dbReference type="EMBL" id="JAKROA010000001">
    <property type="protein sequence ID" value="KAL5112823.1"/>
    <property type="molecule type" value="Genomic_DNA"/>
</dbReference>
<accession>A0ABR4QV44</accession>
<reference evidence="1 2" key="1">
    <citation type="journal article" date="2022" name="Front. Cell. Infect. Microbiol.">
        <title>The Genomes of Two Strains of Taenia crassiceps the Animal Model for the Study of Human Cysticercosis.</title>
        <authorList>
            <person name="Bobes R.J."/>
            <person name="Estrada K."/>
            <person name="Rios-Valencia D.G."/>
            <person name="Calderon-Gallegos A."/>
            <person name="de la Torre P."/>
            <person name="Carrero J.C."/>
            <person name="Sanchez-Flores A."/>
            <person name="Laclette J.P."/>
        </authorList>
    </citation>
    <scope>NUCLEOTIDE SEQUENCE [LARGE SCALE GENOMIC DNA]</scope>
    <source>
        <strain evidence="1">WFUcys</strain>
    </source>
</reference>
<dbReference type="Proteomes" id="UP001651158">
    <property type="component" value="Unassembled WGS sequence"/>
</dbReference>
<organism evidence="1 2">
    <name type="scientific">Taenia crassiceps</name>
    <dbReference type="NCBI Taxonomy" id="6207"/>
    <lineage>
        <taxon>Eukaryota</taxon>
        <taxon>Metazoa</taxon>
        <taxon>Spiralia</taxon>
        <taxon>Lophotrochozoa</taxon>
        <taxon>Platyhelminthes</taxon>
        <taxon>Cestoda</taxon>
        <taxon>Eucestoda</taxon>
        <taxon>Cyclophyllidea</taxon>
        <taxon>Taeniidae</taxon>
        <taxon>Taenia</taxon>
    </lineage>
</organism>
<comment type="caution">
    <text evidence="1">The sequence shown here is derived from an EMBL/GenBank/DDBJ whole genome shotgun (WGS) entry which is preliminary data.</text>
</comment>
<gene>
    <name evidence="1" type="ORF">TcWFU_008872</name>
</gene>
<name>A0ABR4QV44_9CEST</name>